<name>A0A4D6WYZ8_9FLOR</name>
<keyword evidence="1" id="KW-0934">Plastid</keyword>
<accession>A0A4D6WYZ8</accession>
<protein>
    <submittedName>
        <fullName evidence="1">Uncharacterized protein</fullName>
    </submittedName>
</protein>
<gene>
    <name evidence="1" type="primary">ycf80</name>
</gene>
<organism evidence="1">
    <name type="scientific">Sphondylothamnion multifidum</name>
    <dbReference type="NCBI Taxonomy" id="193186"/>
    <lineage>
        <taxon>Eukaryota</taxon>
        <taxon>Rhodophyta</taxon>
        <taxon>Florideophyceae</taxon>
        <taxon>Rhodymeniophycidae</taxon>
        <taxon>Ceramiales</taxon>
        <taxon>Ceramiaceae</taxon>
        <taxon>Sphondylothamnion</taxon>
    </lineage>
</organism>
<reference evidence="1" key="1">
    <citation type="journal article" date="2019" name="Mol. Phylogenet. Evol.">
        <title>Morphological evolution and classification of the red algal order Ceramiales inferred using plastid phylogenomics.</title>
        <authorList>
            <person name="Diaz-Tapia P."/>
            <person name="Pasella M.M."/>
            <person name="Verbruggen H."/>
            <person name="Maggs C.A."/>
        </authorList>
    </citation>
    <scope>NUCLEOTIDE SEQUENCE</scope>
    <source>
        <strain evidence="1">PD2995</strain>
    </source>
</reference>
<sequence length="478" mass="57006">MFESYYKDFSPFHSIVDIKSSIQINRCISSKNFRSRFISKLILNKEILFVSKNLQSPTKNHKFMSRNFWQKFINKYWQETIYLSISSNESEIYINKLRSNGLSVYKANEYKHFLTEFNKALISGNILVSLNNVTSNNIRLLNNKTYLKYIWHKKLYLSFSYLRNLKNIFTISRHLASQRNKVTYNSLPLFNIINDSNRIIIAESGEQALLNNNLLILLIQHYKNIFLASPKNKKIYTSLFFVNAEDAKEYKRHIENKYLKSSRSNYLKLFISPLYFYYNLLNLSSQNIDFHIIPDLQEISNLVYKYQYYRNIIFFKDQKYGKNYFKGQPIYLIEPVTAKHKFLKEKKLINYSYTNNLKITLKNYKAAFLNYDTAKLAWKKFQEKYHDYILPSEPILQVYNLEDYLGLYISDSSNISKKHQADSNVILVPSLETYMFIRNNLIAKNKYMFKEALKGHLLFIKQLVKRIVWSLTSRQPIN</sequence>
<proteinExistence type="predicted"/>
<dbReference type="EMBL" id="MK814736">
    <property type="protein sequence ID" value="QCI08666.1"/>
    <property type="molecule type" value="Genomic_DNA"/>
</dbReference>
<reference evidence="1" key="2">
    <citation type="submission" date="2019-04" db="EMBL/GenBank/DDBJ databases">
        <authorList>
            <person name="Pasella M."/>
        </authorList>
    </citation>
    <scope>NUCLEOTIDE SEQUENCE</scope>
    <source>
        <strain evidence="1">PD2995</strain>
    </source>
</reference>
<dbReference type="AlphaFoldDB" id="A0A4D6WYZ8"/>
<evidence type="ECO:0000313" key="1">
    <source>
        <dbReference type="EMBL" id="QCI08666.1"/>
    </source>
</evidence>
<geneLocation type="plastid" evidence="1"/>